<evidence type="ECO:0000313" key="1">
    <source>
        <dbReference type="EMBL" id="BAD67918.1"/>
    </source>
</evidence>
<sequence>MHILVTAAPPTSGYSTAKALVKIKEVEHILQWELSLTLIYATLLNMAFLAQIGMPGQLEKKERRNRENWRTGSN</sequence>
<protein>
    <submittedName>
        <fullName evidence="1">Uncharacterized protein</fullName>
    </submittedName>
</protein>
<dbReference type="EMBL" id="AP002837">
    <property type="protein sequence ID" value="BAD67918.1"/>
    <property type="molecule type" value="Genomic_DNA"/>
</dbReference>
<evidence type="ECO:0000313" key="2">
    <source>
        <dbReference type="Proteomes" id="UP000000763"/>
    </source>
</evidence>
<dbReference type="Proteomes" id="UP000000763">
    <property type="component" value="Chromosome 6"/>
</dbReference>
<reference evidence="2" key="2">
    <citation type="journal article" date="2008" name="Nucleic Acids Res.">
        <title>The rice annotation project database (RAP-DB): 2008 update.</title>
        <authorList>
            <consortium name="The rice annotation project (RAP)"/>
        </authorList>
    </citation>
    <scope>GENOME REANNOTATION</scope>
    <source>
        <strain evidence="2">cv. Nipponbare</strain>
    </source>
</reference>
<name>Q5VRK7_ORYSJ</name>
<reference evidence="2" key="1">
    <citation type="journal article" date="2005" name="Nature">
        <title>The map-based sequence of the rice genome.</title>
        <authorList>
            <consortium name="International rice genome sequencing project (IRGSP)"/>
            <person name="Matsumoto T."/>
            <person name="Wu J."/>
            <person name="Kanamori H."/>
            <person name="Katayose Y."/>
            <person name="Fujisawa M."/>
            <person name="Namiki N."/>
            <person name="Mizuno H."/>
            <person name="Yamamoto K."/>
            <person name="Antonio B.A."/>
            <person name="Baba T."/>
            <person name="Sakata K."/>
            <person name="Nagamura Y."/>
            <person name="Aoki H."/>
            <person name="Arikawa K."/>
            <person name="Arita K."/>
            <person name="Bito T."/>
            <person name="Chiden Y."/>
            <person name="Fujitsuka N."/>
            <person name="Fukunaka R."/>
            <person name="Hamada M."/>
            <person name="Harada C."/>
            <person name="Hayashi A."/>
            <person name="Hijishita S."/>
            <person name="Honda M."/>
            <person name="Hosokawa S."/>
            <person name="Ichikawa Y."/>
            <person name="Idonuma A."/>
            <person name="Iijima M."/>
            <person name="Ikeda M."/>
            <person name="Ikeno M."/>
            <person name="Ito K."/>
            <person name="Ito S."/>
            <person name="Ito T."/>
            <person name="Ito Y."/>
            <person name="Ito Y."/>
            <person name="Iwabuchi A."/>
            <person name="Kamiya K."/>
            <person name="Karasawa W."/>
            <person name="Kurita K."/>
            <person name="Katagiri S."/>
            <person name="Kikuta A."/>
            <person name="Kobayashi H."/>
            <person name="Kobayashi N."/>
            <person name="Machita K."/>
            <person name="Maehara T."/>
            <person name="Masukawa M."/>
            <person name="Mizubayashi T."/>
            <person name="Mukai Y."/>
            <person name="Nagasaki H."/>
            <person name="Nagata Y."/>
            <person name="Naito S."/>
            <person name="Nakashima M."/>
            <person name="Nakama Y."/>
            <person name="Nakamichi Y."/>
            <person name="Nakamura M."/>
            <person name="Meguro A."/>
            <person name="Negishi M."/>
            <person name="Ohta I."/>
            <person name="Ohta T."/>
            <person name="Okamoto M."/>
            <person name="Ono N."/>
            <person name="Saji S."/>
            <person name="Sakaguchi M."/>
            <person name="Sakai K."/>
            <person name="Shibata M."/>
            <person name="Shimokawa T."/>
            <person name="Song J."/>
            <person name="Takazaki Y."/>
            <person name="Terasawa K."/>
            <person name="Tsugane M."/>
            <person name="Tsuji K."/>
            <person name="Ueda S."/>
            <person name="Waki K."/>
            <person name="Yamagata H."/>
            <person name="Yamamoto M."/>
            <person name="Yamamoto S."/>
            <person name="Yamane H."/>
            <person name="Yoshiki S."/>
            <person name="Yoshihara R."/>
            <person name="Yukawa K."/>
            <person name="Zhong H."/>
            <person name="Yano M."/>
            <person name="Yuan Q."/>
            <person name="Ouyang S."/>
            <person name="Liu J."/>
            <person name="Jones K.M."/>
            <person name="Gansberger K."/>
            <person name="Moffat K."/>
            <person name="Hill J."/>
            <person name="Bera J."/>
            <person name="Fadrosh D."/>
            <person name="Jin S."/>
            <person name="Johri S."/>
            <person name="Kim M."/>
            <person name="Overton L."/>
            <person name="Reardon M."/>
            <person name="Tsitrin T."/>
            <person name="Vuong H."/>
            <person name="Weaver B."/>
            <person name="Ciecko A."/>
            <person name="Tallon L."/>
            <person name="Jackson J."/>
            <person name="Pai G."/>
            <person name="Aken S.V."/>
            <person name="Utterback T."/>
            <person name="Reidmuller S."/>
            <person name="Feldblyum T."/>
            <person name="Hsiao J."/>
            <person name="Zismann V."/>
            <person name="Iobst S."/>
            <person name="de Vazeille A.R."/>
            <person name="Buell C.R."/>
            <person name="Ying K."/>
            <person name="Li Y."/>
            <person name="Lu T."/>
            <person name="Huang Y."/>
            <person name="Zhao Q."/>
            <person name="Feng Q."/>
            <person name="Zhang L."/>
            <person name="Zhu J."/>
            <person name="Weng Q."/>
            <person name="Mu J."/>
            <person name="Lu Y."/>
            <person name="Fan D."/>
            <person name="Liu Y."/>
            <person name="Guan J."/>
            <person name="Zhang Y."/>
            <person name="Yu S."/>
            <person name="Liu X."/>
            <person name="Zhang Y."/>
            <person name="Hong G."/>
            <person name="Han B."/>
            <person name="Choisne N."/>
            <person name="Demange N."/>
            <person name="Orjeda G."/>
            <person name="Samain S."/>
            <person name="Cattolico L."/>
            <person name="Pelletier E."/>
            <person name="Couloux A."/>
            <person name="Segurens B."/>
            <person name="Wincker P."/>
            <person name="D'Hont A."/>
            <person name="Scarpelli C."/>
            <person name="Weissenbach J."/>
            <person name="Salanoubat M."/>
            <person name="Quetier F."/>
            <person name="Yu Y."/>
            <person name="Kim H.R."/>
            <person name="Rambo T."/>
            <person name="Currie J."/>
            <person name="Collura K."/>
            <person name="Luo M."/>
            <person name="Yang T."/>
            <person name="Ammiraju J.S.S."/>
            <person name="Engler F."/>
            <person name="Soderlund C."/>
            <person name="Wing R.A."/>
            <person name="Palmer L.E."/>
            <person name="de la Bastide M."/>
            <person name="Spiegel L."/>
            <person name="Nascimento L."/>
            <person name="Zutavern T."/>
            <person name="O'Shaughnessy A."/>
            <person name="Dike S."/>
            <person name="Dedhia N."/>
            <person name="Preston R."/>
            <person name="Balija V."/>
            <person name="McCombie W.R."/>
            <person name="Chow T."/>
            <person name="Chen H."/>
            <person name="Chung M."/>
            <person name="Chen C."/>
            <person name="Shaw J."/>
            <person name="Wu H."/>
            <person name="Hsiao K."/>
            <person name="Chao Y."/>
            <person name="Chu M."/>
            <person name="Cheng C."/>
            <person name="Hour A."/>
            <person name="Lee P."/>
            <person name="Lin S."/>
            <person name="Lin Y."/>
            <person name="Liou J."/>
            <person name="Liu S."/>
            <person name="Hsing Y."/>
            <person name="Raghuvanshi S."/>
            <person name="Mohanty A."/>
            <person name="Bharti A.K."/>
            <person name="Gaur A."/>
            <person name="Gupta V."/>
            <person name="Kumar D."/>
            <person name="Ravi V."/>
            <person name="Vij S."/>
            <person name="Kapur A."/>
            <person name="Khurana P."/>
            <person name="Khurana P."/>
            <person name="Khurana J.P."/>
            <person name="Tyagi A.K."/>
            <person name="Gaikwad K."/>
            <person name="Singh A."/>
            <person name="Dalal V."/>
            <person name="Srivastava S."/>
            <person name="Dixit A."/>
            <person name="Pal A.K."/>
            <person name="Ghazi I.A."/>
            <person name="Yadav M."/>
            <person name="Pandit A."/>
            <person name="Bhargava A."/>
            <person name="Sureshbabu K."/>
            <person name="Batra K."/>
            <person name="Sharma T.R."/>
            <person name="Mohapatra T."/>
            <person name="Singh N.K."/>
            <person name="Messing J."/>
            <person name="Nelson A.B."/>
            <person name="Fuks G."/>
            <person name="Kavchok S."/>
            <person name="Keizer G."/>
            <person name="Linton E."/>
            <person name="Llaca V."/>
            <person name="Song R."/>
            <person name="Tanyolac B."/>
            <person name="Young S."/>
            <person name="Ho-Il K."/>
            <person name="Hahn J.H."/>
            <person name="Sangsakoo G."/>
            <person name="Vanavichit A."/>
            <person name="de Mattos Luiz.A.T."/>
            <person name="Zimmer P.D."/>
            <person name="Malone G."/>
            <person name="Dellagostin O."/>
            <person name="de Oliveira A.C."/>
            <person name="Bevan M."/>
            <person name="Bancroft I."/>
            <person name="Minx P."/>
            <person name="Cordum H."/>
            <person name="Wilson R."/>
            <person name="Cheng Z."/>
            <person name="Jin W."/>
            <person name="Jiang J."/>
            <person name="Leong S.A."/>
            <person name="Iwama H."/>
            <person name="Gojobori T."/>
            <person name="Itoh T."/>
            <person name="Niimura Y."/>
            <person name="Fujii Y."/>
            <person name="Habara T."/>
            <person name="Sakai H."/>
            <person name="Sato Y."/>
            <person name="Wilson G."/>
            <person name="Kumar K."/>
            <person name="McCouch S."/>
            <person name="Juretic N."/>
            <person name="Hoen D."/>
            <person name="Wright S."/>
            <person name="Bruskiewich R."/>
            <person name="Bureau T."/>
            <person name="Miyao A."/>
            <person name="Hirochika H."/>
            <person name="Nishikawa T."/>
            <person name="Kadowaki K."/>
            <person name="Sugiura M."/>
            <person name="Burr B."/>
            <person name="Sasaki T."/>
        </authorList>
    </citation>
    <scope>NUCLEOTIDE SEQUENCE [LARGE SCALE GENOMIC DNA]</scope>
    <source>
        <strain evidence="2">cv. Nipponbare</strain>
    </source>
</reference>
<accession>Q5VRK7</accession>
<gene>
    <name evidence="1" type="primary">OSJNBa0019F11.31</name>
</gene>
<organism evidence="1 2">
    <name type="scientific">Oryza sativa subsp. japonica</name>
    <name type="common">Rice</name>
    <dbReference type="NCBI Taxonomy" id="39947"/>
    <lineage>
        <taxon>Eukaryota</taxon>
        <taxon>Viridiplantae</taxon>
        <taxon>Streptophyta</taxon>
        <taxon>Embryophyta</taxon>
        <taxon>Tracheophyta</taxon>
        <taxon>Spermatophyta</taxon>
        <taxon>Magnoliopsida</taxon>
        <taxon>Liliopsida</taxon>
        <taxon>Poales</taxon>
        <taxon>Poaceae</taxon>
        <taxon>BOP clade</taxon>
        <taxon>Oryzoideae</taxon>
        <taxon>Oryzeae</taxon>
        <taxon>Oryzinae</taxon>
        <taxon>Oryza</taxon>
        <taxon>Oryza sativa</taxon>
    </lineage>
</organism>
<proteinExistence type="predicted"/>
<dbReference type="AlphaFoldDB" id="Q5VRK7"/>